<keyword evidence="2" id="KW-0233">DNA recombination</keyword>
<name>A0ABW7DDP1_9PSED</name>
<evidence type="ECO:0000313" key="5">
    <source>
        <dbReference type="Proteomes" id="UP001605918"/>
    </source>
</evidence>
<protein>
    <submittedName>
        <fullName evidence="4">Gamma-mobile-trio recombinase GmtY</fullName>
    </submittedName>
</protein>
<evidence type="ECO:0000256" key="2">
    <source>
        <dbReference type="ARBA" id="ARBA00023172"/>
    </source>
</evidence>
<feature type="domain" description="Tyr recombinase" evidence="3">
    <location>
        <begin position="201"/>
        <end position="444"/>
    </location>
</feature>
<dbReference type="InterPro" id="IPR002104">
    <property type="entry name" value="Integrase_catalytic"/>
</dbReference>
<dbReference type="NCBIfam" id="NF040693">
    <property type="entry name" value="recomb_GmtY"/>
    <property type="match status" value="1"/>
</dbReference>
<dbReference type="InterPro" id="IPR050090">
    <property type="entry name" value="Tyrosine_recombinase_XerCD"/>
</dbReference>
<proteinExistence type="predicted"/>
<dbReference type="Proteomes" id="UP001605918">
    <property type="component" value="Unassembled WGS sequence"/>
</dbReference>
<evidence type="ECO:0000259" key="3">
    <source>
        <dbReference type="PROSITE" id="PS51898"/>
    </source>
</evidence>
<dbReference type="Pfam" id="PF00589">
    <property type="entry name" value="Phage_integrase"/>
    <property type="match status" value="1"/>
</dbReference>
<dbReference type="RefSeq" id="WP_394507311.1">
    <property type="nucleotide sequence ID" value="NZ_JBIEIL010000008.1"/>
</dbReference>
<dbReference type="InterPro" id="IPR013762">
    <property type="entry name" value="Integrase-like_cat_sf"/>
</dbReference>
<dbReference type="CDD" id="cd00397">
    <property type="entry name" value="DNA_BRE_C"/>
    <property type="match status" value="1"/>
</dbReference>
<reference evidence="4 5" key="1">
    <citation type="submission" date="2024-10" db="EMBL/GenBank/DDBJ databases">
        <title>Whole genome of Pseudomonas sp Strain RB5.</title>
        <authorList>
            <person name="Selami N."/>
        </authorList>
    </citation>
    <scope>NUCLEOTIDE SEQUENCE [LARGE SCALE GENOMIC DNA]</scope>
    <source>
        <strain evidence="4 5">RB5</strain>
    </source>
</reference>
<organism evidence="4 5">
    <name type="scientific">Pseudomonas retamae</name>
    <dbReference type="NCBI Taxonomy" id="702110"/>
    <lineage>
        <taxon>Bacteria</taxon>
        <taxon>Pseudomonadati</taxon>
        <taxon>Pseudomonadota</taxon>
        <taxon>Gammaproteobacteria</taxon>
        <taxon>Pseudomonadales</taxon>
        <taxon>Pseudomonadaceae</taxon>
        <taxon>Pseudomonas</taxon>
    </lineage>
</organism>
<comment type="caution">
    <text evidence="4">The sequence shown here is derived from an EMBL/GenBank/DDBJ whole genome shotgun (WGS) entry which is preliminary data.</text>
</comment>
<dbReference type="PANTHER" id="PTHR30349:SF64">
    <property type="entry name" value="PROPHAGE INTEGRASE INTD-RELATED"/>
    <property type="match status" value="1"/>
</dbReference>
<accession>A0ABW7DDP1</accession>
<dbReference type="EMBL" id="JBIEIL010000008">
    <property type="protein sequence ID" value="MFG6206168.1"/>
    <property type="molecule type" value="Genomic_DNA"/>
</dbReference>
<gene>
    <name evidence="4" type="primary">gmtY</name>
    <name evidence="4" type="ORF">ACGSLL_17545</name>
</gene>
<dbReference type="PROSITE" id="PS51898">
    <property type="entry name" value="TYR_RECOMBINASE"/>
    <property type="match status" value="1"/>
</dbReference>
<evidence type="ECO:0000256" key="1">
    <source>
        <dbReference type="ARBA" id="ARBA00022908"/>
    </source>
</evidence>
<sequence length="451" mass="52400">MAYALRVKARYRNDKTGRELRLPAIITEGGLLISHLRFLASKTSNGQSWRDRSTFAVMLLIKYINANEGSFEQTTELLRSFRDALDLGTINSSDLSDPSGLYWSPRSPDDVNSIIQYITTYTDWLAKQSDYETKRANPFRLATSVEQRLNWCAYYHRQDNVFLNHLESTEDGKEKNRYVREIARRGSSRIYDEEVKKFPSDKIIPLLESGFVRATQANDANPDNTIDWKGRAITLLLHYGGLRKSEALHLYLNDIKPDKKRHEAVVRVYHPSTGASPDKNYRSRREYLAKRYLLIPRTDYLKSERLHLGWKAPALTSTEGYFTVQFYPPNKATEFLHAYQNYLKYQRVEPSIQDHPYAFTNTIGQPETLKNFQRLHKAAVNRIGLEHLKYLGTTEHGHRHAYGYRLAEMGFSQLDIQKAMHHMSPDSCLVYLQSTNKELREKMERVNKYGA</sequence>
<evidence type="ECO:0000313" key="4">
    <source>
        <dbReference type="EMBL" id="MFG6206168.1"/>
    </source>
</evidence>
<keyword evidence="1" id="KW-0229">DNA integration</keyword>
<dbReference type="PANTHER" id="PTHR30349">
    <property type="entry name" value="PHAGE INTEGRASE-RELATED"/>
    <property type="match status" value="1"/>
</dbReference>
<keyword evidence="5" id="KW-1185">Reference proteome</keyword>
<dbReference type="SUPFAM" id="SSF56349">
    <property type="entry name" value="DNA breaking-rejoining enzymes"/>
    <property type="match status" value="1"/>
</dbReference>
<dbReference type="Gene3D" id="1.10.443.10">
    <property type="entry name" value="Intergrase catalytic core"/>
    <property type="match status" value="1"/>
</dbReference>
<dbReference type="InterPro" id="IPR011010">
    <property type="entry name" value="DNA_brk_join_enz"/>
</dbReference>